<feature type="chain" id="PRO_5039519181" description="Lipoprotein" evidence="1">
    <location>
        <begin position="20"/>
        <end position="313"/>
    </location>
</feature>
<dbReference type="OrthoDB" id="2967708at2"/>
<organism evidence="2 3">
    <name type="scientific">Filobacillus milosensis</name>
    <dbReference type="NCBI Taxonomy" id="94137"/>
    <lineage>
        <taxon>Bacteria</taxon>
        <taxon>Bacillati</taxon>
        <taxon>Bacillota</taxon>
        <taxon>Bacilli</taxon>
        <taxon>Bacillales</taxon>
        <taxon>Bacillaceae</taxon>
        <taxon>Filobacillus</taxon>
    </lineage>
</organism>
<reference evidence="2 3" key="1">
    <citation type="submission" date="2019-03" db="EMBL/GenBank/DDBJ databases">
        <authorList>
            <person name="He R.-H."/>
        </authorList>
    </citation>
    <scope>NUCLEOTIDE SEQUENCE [LARGE SCALE GENOMIC DNA]</scope>
    <source>
        <strain evidence="3">SH 714</strain>
    </source>
</reference>
<gene>
    <name evidence="2" type="ORF">E3U55_05920</name>
</gene>
<evidence type="ECO:0008006" key="4">
    <source>
        <dbReference type="Google" id="ProtNLM"/>
    </source>
</evidence>
<evidence type="ECO:0000313" key="2">
    <source>
        <dbReference type="EMBL" id="TFB22772.1"/>
    </source>
</evidence>
<keyword evidence="1" id="KW-0732">Signal</keyword>
<evidence type="ECO:0000313" key="3">
    <source>
        <dbReference type="Proteomes" id="UP000297975"/>
    </source>
</evidence>
<dbReference type="EMBL" id="SOPW01000005">
    <property type="protein sequence ID" value="TFB22772.1"/>
    <property type="molecule type" value="Genomic_DNA"/>
</dbReference>
<evidence type="ECO:0000256" key="1">
    <source>
        <dbReference type="SAM" id="SignalP"/>
    </source>
</evidence>
<dbReference type="PROSITE" id="PS51257">
    <property type="entry name" value="PROKAR_LIPOPROTEIN"/>
    <property type="match status" value="1"/>
</dbReference>
<accession>A0A4Y8IRU4</accession>
<comment type="caution">
    <text evidence="2">The sequence shown here is derived from an EMBL/GenBank/DDBJ whole genome shotgun (WGS) entry which is preliminary data.</text>
</comment>
<protein>
    <recommendedName>
        <fullName evidence="4">Lipoprotein</fullName>
    </recommendedName>
</protein>
<feature type="signal peptide" evidence="1">
    <location>
        <begin position="1"/>
        <end position="19"/>
    </location>
</feature>
<dbReference type="AlphaFoldDB" id="A0A4Y8IRU4"/>
<proteinExistence type="predicted"/>
<sequence length="313" mass="35659">MFKKVIMSVMLLVVLVLTACSEEETRSNKEVTVDAFQSMMEMEKYEATSSLDVNVEAEVQDPFIQPYIQMVNDMELSVDQRVDMTKNLQEMVVHFSAQMNPMSFNVDLPILQNIEDQTMYIETDSLVENFGMMLGLSEDLSGKLLKIDLAELEGAETEALDYQEIQEKAQTMMTDFLQDKSEEDFTKDGETYIVTFTKEELTDFVAQMVTEFDDTISDEELQQGIDEMNTALEEVDLNTFEVHVTMDGDQIKSQKFVLDTAFDAEGTPVQLNLEADTTYNSIGEDIEFTIDPENSEILEMSEFEQMMMGGMGY</sequence>
<dbReference type="RefSeq" id="WP_134339469.1">
    <property type="nucleotide sequence ID" value="NZ_SOPW01000005.1"/>
</dbReference>
<dbReference type="Proteomes" id="UP000297975">
    <property type="component" value="Unassembled WGS sequence"/>
</dbReference>
<keyword evidence="3" id="KW-1185">Reference proteome</keyword>
<name>A0A4Y8IRU4_9BACI</name>